<dbReference type="SMART" id="SM00028">
    <property type="entry name" value="TPR"/>
    <property type="match status" value="12"/>
</dbReference>
<protein>
    <submittedName>
        <fullName evidence="7">Peptidase c14 caspase catalytic subunit p20</fullName>
    </submittedName>
</protein>
<reference evidence="8" key="1">
    <citation type="journal article" date="2015" name="PLoS Genet.">
        <title>Genome Sequence and Transcriptome Analyses of Chrysochromulina tobin: Metabolic Tools for Enhanced Algal Fitness in the Prominent Order Prymnesiales (Haptophyceae).</title>
        <authorList>
            <person name="Hovde B.T."/>
            <person name="Deodato C.R."/>
            <person name="Hunsperger H.M."/>
            <person name="Ryken S.A."/>
            <person name="Yost W."/>
            <person name="Jha R.K."/>
            <person name="Patterson J."/>
            <person name="Monnat R.J. Jr."/>
            <person name="Barlow S.B."/>
            <person name="Starkenburg S.R."/>
            <person name="Cattolico R.A."/>
        </authorList>
    </citation>
    <scope>NUCLEOTIDE SEQUENCE</scope>
    <source>
        <strain evidence="8">CCMP291</strain>
    </source>
</reference>
<dbReference type="Pfam" id="PF13181">
    <property type="entry name" value="TPR_8"/>
    <property type="match status" value="1"/>
</dbReference>
<evidence type="ECO:0000256" key="2">
    <source>
        <dbReference type="ARBA" id="ARBA00022490"/>
    </source>
</evidence>
<accession>A0A0M0JAN9</accession>
<organism evidence="7 8">
    <name type="scientific">Chrysochromulina tobinii</name>
    <dbReference type="NCBI Taxonomy" id="1460289"/>
    <lineage>
        <taxon>Eukaryota</taxon>
        <taxon>Haptista</taxon>
        <taxon>Haptophyta</taxon>
        <taxon>Prymnesiophyceae</taxon>
        <taxon>Prymnesiales</taxon>
        <taxon>Chrysochromulinaceae</taxon>
        <taxon>Chrysochromulina</taxon>
    </lineage>
</organism>
<proteinExistence type="predicted"/>
<feature type="repeat" description="TPR" evidence="5">
    <location>
        <begin position="739"/>
        <end position="772"/>
    </location>
</feature>
<keyword evidence="6" id="KW-0175">Coiled coil</keyword>
<feature type="coiled-coil region" evidence="6">
    <location>
        <begin position="473"/>
        <end position="511"/>
    </location>
</feature>
<keyword evidence="3" id="KW-0677">Repeat</keyword>
<comment type="caution">
    <text evidence="7">The sequence shown here is derived from an EMBL/GenBank/DDBJ whole genome shotgun (WGS) entry which is preliminary data.</text>
</comment>
<dbReference type="Gene3D" id="3.30.70.141">
    <property type="entry name" value="Nucleoside diphosphate kinase-like domain"/>
    <property type="match status" value="1"/>
</dbReference>
<keyword evidence="8" id="KW-1185">Reference proteome</keyword>
<dbReference type="InterPro" id="IPR019734">
    <property type="entry name" value="TPR_rpt"/>
</dbReference>
<dbReference type="GO" id="GO:0051879">
    <property type="term" value="F:Hsp90 protein binding"/>
    <property type="evidence" value="ECO:0007669"/>
    <property type="project" value="TreeGrafter"/>
</dbReference>
<dbReference type="PROSITE" id="PS50293">
    <property type="entry name" value="TPR_REGION"/>
    <property type="match status" value="1"/>
</dbReference>
<evidence type="ECO:0000256" key="4">
    <source>
        <dbReference type="ARBA" id="ARBA00022803"/>
    </source>
</evidence>
<dbReference type="FunFam" id="1.25.40.10:FF:000020">
    <property type="entry name" value="Stress-induced phosphoprotein 1"/>
    <property type="match status" value="1"/>
</dbReference>
<dbReference type="InterPro" id="IPR011990">
    <property type="entry name" value="TPR-like_helical_dom_sf"/>
</dbReference>
<dbReference type="SUPFAM" id="SSF48452">
    <property type="entry name" value="TPR-like"/>
    <property type="match status" value="4"/>
</dbReference>
<comment type="subcellular location">
    <subcellularLocation>
        <location evidence="1">Cytoplasm</location>
    </subcellularLocation>
</comment>
<feature type="repeat" description="TPR" evidence="5">
    <location>
        <begin position="440"/>
        <end position="473"/>
    </location>
</feature>
<keyword evidence="2" id="KW-0963">Cytoplasm</keyword>
<sequence length="865" mass="95802">MGASDDRIYVVNGFYAAMRAKYTSPGSSIYYFCVQWNAKEMSWADFRCKVLGATDPATAEAGSMRHEILQRWQALGLASKPNVGDNGVHGSASAFEALAERLNWLSATLDDDDTGHALLEAGVKRDTLLRWTKDPQVELDGSPTSLFDAFEDLSVPEMLKMAQKLGGDPFEDTPKFATNQAFVFIKPHANNLAVRELLKGQLRDRGLTVAEEGEIDAVTMLSRKLVDNHYYSIANKASLSKPTELHPPSGKLSEFTAKFGVTWPQALADGAVYNAVDACDVLGVDADTLDKQWALAKAGGDLLKFAGGFYVAKLAKPNGASTAVVPSASSLLGDLPRSLYGGFDTLALSGGAAYDDSEKMLLFPESVIKTAVDTLKEVAIDDFKAEAYDRAVKHLTIALSLDEKSHVLYSNRCTAYIALEQYGKALEDADECVRLQPNWAKGYLRRGSVFFRMGQLEKAEHVLKEGLELDPSNEALKKELEAVMNAIAERMARQRESLECKEKAIEAFNEQNYKGAVELLKKSIKLDPDNHIFYSNRAAAYMALEQYEKALADADDCIRLQPTWAKGYSRRGAALFRLDKLGPARDAFEKGLELDPENATYVRCTKQELQLVMDAIAQRKEESLEFKERAIEAFNVQNFKRAEQHLSSAIELDPENHVFYSNRAAAYMAMEKFDLALKDANECVRLQPTWAKGYSRQAAAFLSMADLPAAREACMKGLDLEPDNTQVKEELRRVEIAESLALKDAATEAFKAQDYEKAVEDLTAAIALDPSNQVFYSNRSVAYTAMQMYEKALEDADECIRLQPTWAKGYSRRAAAKFHLGDLQASKLSYSKAWDLEPSNAKTKADLEHVLSEIAGMKVVLPERS</sequence>
<dbReference type="Pfam" id="PF13431">
    <property type="entry name" value="TPR_17"/>
    <property type="match status" value="1"/>
</dbReference>
<dbReference type="SUPFAM" id="SSF54919">
    <property type="entry name" value="Nucleoside diphosphate kinase, NDK"/>
    <property type="match status" value="2"/>
</dbReference>
<feature type="repeat" description="TPR" evidence="5">
    <location>
        <begin position="565"/>
        <end position="598"/>
    </location>
</feature>
<dbReference type="Pfam" id="PF13432">
    <property type="entry name" value="TPR_16"/>
    <property type="match status" value="1"/>
</dbReference>
<dbReference type="Proteomes" id="UP000037460">
    <property type="component" value="Unassembled WGS sequence"/>
</dbReference>
<dbReference type="PANTHER" id="PTHR22904:SF523">
    <property type="entry name" value="STRESS-INDUCED-PHOSPHOPROTEIN 1"/>
    <property type="match status" value="1"/>
</dbReference>
<dbReference type="EMBL" id="JWZX01003170">
    <property type="protein sequence ID" value="KOO23659.1"/>
    <property type="molecule type" value="Genomic_DNA"/>
</dbReference>
<evidence type="ECO:0000256" key="6">
    <source>
        <dbReference type="SAM" id="Coils"/>
    </source>
</evidence>
<keyword evidence="4 5" id="KW-0802">TPR repeat</keyword>
<evidence type="ECO:0000313" key="8">
    <source>
        <dbReference type="Proteomes" id="UP000037460"/>
    </source>
</evidence>
<dbReference type="Gene3D" id="1.25.40.10">
    <property type="entry name" value="Tetratricopeptide repeat domain"/>
    <property type="match status" value="4"/>
</dbReference>
<evidence type="ECO:0000256" key="1">
    <source>
        <dbReference type="ARBA" id="ARBA00004496"/>
    </source>
</evidence>
<gene>
    <name evidence="7" type="ORF">Ctob_010917</name>
</gene>
<name>A0A0M0JAN9_9EUKA</name>
<dbReference type="InterPro" id="IPR036850">
    <property type="entry name" value="NDK-like_dom_sf"/>
</dbReference>
<dbReference type="PANTHER" id="PTHR22904">
    <property type="entry name" value="TPR REPEAT CONTAINING PROTEIN"/>
    <property type="match status" value="1"/>
</dbReference>
<dbReference type="PROSITE" id="PS50005">
    <property type="entry name" value="TPR"/>
    <property type="match status" value="3"/>
</dbReference>
<evidence type="ECO:0000256" key="5">
    <source>
        <dbReference type="PROSITE-ProRule" id="PRU00339"/>
    </source>
</evidence>
<evidence type="ECO:0000313" key="7">
    <source>
        <dbReference type="EMBL" id="KOO23659.1"/>
    </source>
</evidence>
<evidence type="ECO:0000256" key="3">
    <source>
        <dbReference type="ARBA" id="ARBA00022737"/>
    </source>
</evidence>
<dbReference type="AlphaFoldDB" id="A0A0M0JAN9"/>
<dbReference type="GO" id="GO:0005737">
    <property type="term" value="C:cytoplasm"/>
    <property type="evidence" value="ECO:0007669"/>
    <property type="project" value="UniProtKB-SubCell"/>
</dbReference>
<dbReference type="OrthoDB" id="2423701at2759"/>